<dbReference type="InterPro" id="IPR042099">
    <property type="entry name" value="ANL_N_sf"/>
</dbReference>
<comment type="similarity">
    <text evidence="1">Belongs to the ATP-dependent AMP-binding enzyme family.</text>
</comment>
<reference evidence="8" key="1">
    <citation type="submission" date="2016-02" db="EMBL/GenBank/DDBJ databases">
        <title>Comparative genomics of biotechnologically important yeasts.</title>
        <authorList>
            <consortium name="DOE Joint Genome Institute"/>
            <person name="Riley R."/>
            <person name="Haridas S."/>
            <person name="Wolfe K.H."/>
            <person name="Lopes M.R."/>
            <person name="Hittinger C.T."/>
            <person name="Goker M."/>
            <person name="Salamov A."/>
            <person name="Wisecaver J."/>
            <person name="Long T.M."/>
            <person name="Aerts A.L."/>
            <person name="Barry K."/>
            <person name="Choi C."/>
            <person name="Clum A."/>
            <person name="Coughlan A.Y."/>
            <person name="Deshpande S."/>
            <person name="Douglass A.P."/>
            <person name="Hanson S.J."/>
            <person name="Klenk H.-P."/>
            <person name="Labutti K."/>
            <person name="Lapidus A."/>
            <person name="Lindquist E."/>
            <person name="Lipzen A."/>
            <person name="Meier-Kolthoff J.P."/>
            <person name="Ohm R.A."/>
            <person name="Otillar R.P."/>
            <person name="Pangilinan J."/>
            <person name="Peng Y."/>
            <person name="Rokas A."/>
            <person name="Rosa C.A."/>
            <person name="Scheuner C."/>
            <person name="Sibirny A.A."/>
            <person name="Slot J.C."/>
            <person name="Stielow J.B."/>
            <person name="Sun H."/>
            <person name="Kurtzman C.P."/>
            <person name="Blackwell M."/>
            <person name="Jeffries T.W."/>
            <person name="Grigoriev I.V."/>
        </authorList>
    </citation>
    <scope>NUCLEOTIDE SEQUENCE [LARGE SCALE GENOMIC DNA]</scope>
    <source>
        <strain evidence="8">NRRL Y-17796</strain>
    </source>
</reference>
<proteinExistence type="inferred from homology"/>
<evidence type="ECO:0000256" key="2">
    <source>
        <dbReference type="ARBA" id="ARBA00022598"/>
    </source>
</evidence>
<dbReference type="InterPro" id="IPR025110">
    <property type="entry name" value="AMP-bd_C"/>
</dbReference>
<dbReference type="FunFam" id="3.30.300.30:FF:000020">
    <property type="entry name" value="Long-chain fatty acid transporter"/>
    <property type="match status" value="1"/>
</dbReference>
<keyword evidence="3" id="KW-0547">Nucleotide-binding</keyword>
<accession>A0A1E4T9A8</accession>
<keyword evidence="2" id="KW-0436">Ligase</keyword>
<dbReference type="SUPFAM" id="SSF56801">
    <property type="entry name" value="Acetyl-CoA synthetase-like"/>
    <property type="match status" value="1"/>
</dbReference>
<dbReference type="GO" id="GO:0031957">
    <property type="term" value="F:very long-chain fatty acid-CoA ligase activity"/>
    <property type="evidence" value="ECO:0007669"/>
    <property type="project" value="EnsemblFungi"/>
</dbReference>
<organism evidence="7 8">
    <name type="scientific">Tortispora caseinolytica NRRL Y-17796</name>
    <dbReference type="NCBI Taxonomy" id="767744"/>
    <lineage>
        <taxon>Eukaryota</taxon>
        <taxon>Fungi</taxon>
        <taxon>Dikarya</taxon>
        <taxon>Ascomycota</taxon>
        <taxon>Saccharomycotina</taxon>
        <taxon>Trigonopsidomycetes</taxon>
        <taxon>Trigonopsidales</taxon>
        <taxon>Trigonopsidaceae</taxon>
        <taxon>Tortispora</taxon>
    </lineage>
</organism>
<dbReference type="Gene3D" id="3.30.300.30">
    <property type="match status" value="1"/>
</dbReference>
<dbReference type="PANTHER" id="PTHR43107">
    <property type="entry name" value="LONG-CHAIN FATTY ACID TRANSPORT PROTEIN"/>
    <property type="match status" value="1"/>
</dbReference>
<dbReference type="Pfam" id="PF00501">
    <property type="entry name" value="AMP-binding"/>
    <property type="match status" value="1"/>
</dbReference>
<evidence type="ECO:0000256" key="1">
    <source>
        <dbReference type="ARBA" id="ARBA00006432"/>
    </source>
</evidence>
<evidence type="ECO:0000256" key="3">
    <source>
        <dbReference type="ARBA" id="ARBA00022741"/>
    </source>
</evidence>
<dbReference type="GO" id="GO:0044539">
    <property type="term" value="P:long-chain fatty acid import into cell"/>
    <property type="evidence" value="ECO:0007669"/>
    <property type="project" value="EnsemblFungi"/>
</dbReference>
<dbReference type="GO" id="GO:0005777">
    <property type="term" value="C:peroxisome"/>
    <property type="evidence" value="ECO:0007669"/>
    <property type="project" value="EnsemblFungi"/>
</dbReference>
<dbReference type="AlphaFoldDB" id="A0A1E4T9A8"/>
<dbReference type="GO" id="GO:0005783">
    <property type="term" value="C:endoplasmic reticulum"/>
    <property type="evidence" value="ECO:0007669"/>
    <property type="project" value="EnsemblFungi"/>
</dbReference>
<dbReference type="Proteomes" id="UP000095023">
    <property type="component" value="Unassembled WGS sequence"/>
</dbReference>
<dbReference type="InterPro" id="IPR000873">
    <property type="entry name" value="AMP-dep_synth/lig_dom"/>
</dbReference>
<dbReference type="GO" id="GO:0000038">
    <property type="term" value="P:very long-chain fatty acid metabolic process"/>
    <property type="evidence" value="ECO:0007669"/>
    <property type="project" value="EnsemblFungi"/>
</dbReference>
<evidence type="ECO:0000313" key="7">
    <source>
        <dbReference type="EMBL" id="ODV88336.1"/>
    </source>
</evidence>
<dbReference type="InterPro" id="IPR045851">
    <property type="entry name" value="AMP-bd_C_sf"/>
</dbReference>
<evidence type="ECO:0000313" key="8">
    <source>
        <dbReference type="Proteomes" id="UP000095023"/>
    </source>
</evidence>
<dbReference type="GO" id="GO:0005811">
    <property type="term" value="C:lipid droplet"/>
    <property type="evidence" value="ECO:0007669"/>
    <property type="project" value="EnsemblFungi"/>
</dbReference>
<feature type="domain" description="AMP-dependent synthetase/ligase" evidence="5">
    <location>
        <begin position="63"/>
        <end position="373"/>
    </location>
</feature>
<dbReference type="GO" id="GO:0006515">
    <property type="term" value="P:protein quality control for misfolded or incompletely synthesized proteins"/>
    <property type="evidence" value="ECO:0007669"/>
    <property type="project" value="EnsemblFungi"/>
</dbReference>
<evidence type="ECO:0008006" key="9">
    <source>
        <dbReference type="Google" id="ProtNLM"/>
    </source>
</evidence>
<gene>
    <name evidence="7" type="ORF">CANCADRAFT_144754</name>
</gene>
<feature type="domain" description="AMP-binding enzyme C-terminal" evidence="6">
    <location>
        <begin position="490"/>
        <end position="568"/>
    </location>
</feature>
<dbReference type="InterPro" id="IPR020845">
    <property type="entry name" value="AMP-binding_CS"/>
</dbReference>
<dbReference type="PROSITE" id="PS00455">
    <property type="entry name" value="AMP_BINDING"/>
    <property type="match status" value="1"/>
</dbReference>
<dbReference type="Gene3D" id="3.40.50.12780">
    <property type="entry name" value="N-terminal domain of ligase-like"/>
    <property type="match status" value="1"/>
</dbReference>
<dbReference type="Pfam" id="PF13193">
    <property type="entry name" value="AMP-binding_C"/>
    <property type="match status" value="1"/>
</dbReference>
<evidence type="ECO:0000259" key="6">
    <source>
        <dbReference type="Pfam" id="PF13193"/>
    </source>
</evidence>
<dbReference type="OrthoDB" id="10253869at2759"/>
<sequence length="610" mass="69048">MDPKVYQLAKLNNDHDAHILRCMTAAQIDLAYDFMNDRVNVFYLLEDAKNLYSHELGLLYASDMRQYTYKEYYDMSLRYANYFLKEYGIKKNEFVAVYCTNSPEFLFIFMGLSAIGARPALINCNLTDNSLAHCVKLALSRYLFYDTESAANIDTARSFLNDIEIVGLDDSVIENISKLSPDRPDDSFRSGALPWDPAALIYTSGTTGLPKAAIVHHTKLTSGKNHYRVMGIGPKDRYISHMPLYHATALILCSLTCIAGGGCNVVGHKYSSKNFWSEVVNTRATMIQYVGEICRYLLNNPVNPLEKQHCLRAAFGTGLRSDIWDDFLNRFNIPLLFELYSATEGVGATWNVFRRDDPRDQWAKYAIGRVGPLSFAVRGSVLYIAKIDPDEYDEPERDPNTGLVVECPRGTPGELLFPIPDPSKVETIYKGYFHNEKESNKKLIRDVAVKGDMWFRTGDLVSYTINGLVFFHDRLGDTYRWHAENVSTTEVESALGKHPHISGSSVIGVKLPKLEDGRAGLAAIVLTEDAKRDDFKWLYSHCQKHLPKYAVPMFIRLVDNIELTGNFKIKKGDLKKEGIDADQVYIQWEGDYVPFTGSLRRKLQGGQVKL</sequence>
<protein>
    <recommendedName>
        <fullName evidence="9">AMP-dependent synthetase/ligase domain-containing protein</fullName>
    </recommendedName>
</protein>
<name>A0A1E4T9A8_9ASCO</name>
<dbReference type="GO" id="GO:0005524">
    <property type="term" value="F:ATP binding"/>
    <property type="evidence" value="ECO:0007669"/>
    <property type="project" value="UniProtKB-KW"/>
</dbReference>
<evidence type="ECO:0000256" key="4">
    <source>
        <dbReference type="ARBA" id="ARBA00022840"/>
    </source>
</evidence>
<dbReference type="EMBL" id="KV453844">
    <property type="protein sequence ID" value="ODV88336.1"/>
    <property type="molecule type" value="Genomic_DNA"/>
</dbReference>
<dbReference type="GO" id="GO:0005324">
    <property type="term" value="F:long-chain fatty acid transmembrane transporter activity"/>
    <property type="evidence" value="ECO:0007669"/>
    <property type="project" value="EnsemblFungi"/>
</dbReference>
<keyword evidence="4" id="KW-0067">ATP-binding</keyword>
<dbReference type="GO" id="GO:0009898">
    <property type="term" value="C:cytoplasmic side of plasma membrane"/>
    <property type="evidence" value="ECO:0007669"/>
    <property type="project" value="EnsemblFungi"/>
</dbReference>
<dbReference type="GO" id="GO:0004467">
    <property type="term" value="F:long-chain fatty acid-CoA ligase activity"/>
    <property type="evidence" value="ECO:0007669"/>
    <property type="project" value="TreeGrafter"/>
</dbReference>
<evidence type="ECO:0000259" key="5">
    <source>
        <dbReference type="Pfam" id="PF00501"/>
    </source>
</evidence>
<dbReference type="PANTHER" id="PTHR43107:SF15">
    <property type="entry name" value="FATTY ACID TRANSPORT PROTEIN 3, ISOFORM A"/>
    <property type="match status" value="1"/>
</dbReference>
<keyword evidence="8" id="KW-1185">Reference proteome</keyword>